<proteinExistence type="predicted"/>
<dbReference type="AlphaFoldDB" id="A0A4Y2KJF3"/>
<evidence type="ECO:0000256" key="4">
    <source>
        <dbReference type="SAM" id="MobiDB-lite"/>
    </source>
</evidence>
<dbReference type="OrthoDB" id="190105at2759"/>
<keyword evidence="6" id="KW-1185">Reference proteome</keyword>
<evidence type="ECO:0000256" key="1">
    <source>
        <dbReference type="ARBA" id="ARBA00022574"/>
    </source>
</evidence>
<keyword evidence="2" id="KW-0677">Repeat</keyword>
<name>A0A4Y2KJF3_ARAVE</name>
<sequence length="445" mass="49305">CLKQVETKTSMKRQSVGIRRGSEESRSQANETKRLKVAHTSDDNFPNVEVEAGSGSDSTEEYINVNGQDKNMKCSMKHEETSPSKRFSETKVNHESLFHGTCSNTEEPSTAGNHLNGKYFEENEMPVLMPEDKTYVNGSEETDVEENFSVNSHTNIVTTNDISKLSENETAETNGIYQESVAGFTNYKQINQVNTDKSEYSHQTSVVMEKHSSEESAQGSSALTEATNIHSSEKLVDNISSPTDDQKESSSSNYEESDTQSVDEKVATTSKVSFDVENITLCQLQVTQLEGHADVVFCVDADEEFVLSSSGDTTVKVWNVEERKEVSNFAGHNAAVTSVILLSAEKSEALRSQLNCFQTSRIAVSASYDCHIRLWSVLDGHEILSMYTFNSIICMGYLNQNYIVVGTEGGKLEVWDVHLSKLVHFVYAHDSSVSSLKVISLFDSS</sequence>
<dbReference type="PANTHER" id="PTHR22847">
    <property type="entry name" value="WD40 REPEAT PROTEIN"/>
    <property type="match status" value="1"/>
</dbReference>
<dbReference type="Gene3D" id="2.130.10.10">
    <property type="entry name" value="YVTN repeat-like/Quinoprotein amine dehydrogenase"/>
    <property type="match status" value="1"/>
</dbReference>
<dbReference type="SMART" id="SM00320">
    <property type="entry name" value="WD40"/>
    <property type="match status" value="3"/>
</dbReference>
<dbReference type="Proteomes" id="UP000499080">
    <property type="component" value="Unassembled WGS sequence"/>
</dbReference>
<dbReference type="InterPro" id="IPR019775">
    <property type="entry name" value="WD40_repeat_CS"/>
</dbReference>
<reference evidence="5 6" key="1">
    <citation type="journal article" date="2019" name="Sci. Rep.">
        <title>Orb-weaving spider Araneus ventricosus genome elucidates the spidroin gene catalogue.</title>
        <authorList>
            <person name="Kono N."/>
            <person name="Nakamura H."/>
            <person name="Ohtoshi R."/>
            <person name="Moran D.A.P."/>
            <person name="Shinohara A."/>
            <person name="Yoshida Y."/>
            <person name="Fujiwara M."/>
            <person name="Mori M."/>
            <person name="Tomita M."/>
            <person name="Arakawa K."/>
        </authorList>
    </citation>
    <scope>NUCLEOTIDE SEQUENCE [LARGE SCALE GENOMIC DNA]</scope>
</reference>
<dbReference type="PROSITE" id="PS50294">
    <property type="entry name" value="WD_REPEATS_REGION"/>
    <property type="match status" value="1"/>
</dbReference>
<dbReference type="PANTHER" id="PTHR22847:SF722">
    <property type="entry name" value="NOVEL PROTEIN"/>
    <property type="match status" value="1"/>
</dbReference>
<organism evidence="5 6">
    <name type="scientific">Araneus ventricosus</name>
    <name type="common">Orbweaver spider</name>
    <name type="synonym">Epeira ventricosa</name>
    <dbReference type="NCBI Taxonomy" id="182803"/>
    <lineage>
        <taxon>Eukaryota</taxon>
        <taxon>Metazoa</taxon>
        <taxon>Ecdysozoa</taxon>
        <taxon>Arthropoda</taxon>
        <taxon>Chelicerata</taxon>
        <taxon>Arachnida</taxon>
        <taxon>Araneae</taxon>
        <taxon>Araneomorphae</taxon>
        <taxon>Entelegynae</taxon>
        <taxon>Araneoidea</taxon>
        <taxon>Araneidae</taxon>
        <taxon>Araneus</taxon>
    </lineage>
</organism>
<accession>A0A4Y2KJF3</accession>
<dbReference type="PROSITE" id="PS00678">
    <property type="entry name" value="WD_REPEATS_1"/>
    <property type="match status" value="1"/>
</dbReference>
<gene>
    <name evidence="5" type="ORF">AVEN_171145_1</name>
</gene>
<feature type="compositionally biased region" description="Polar residues" evidence="4">
    <location>
        <begin position="215"/>
        <end position="230"/>
    </location>
</feature>
<evidence type="ECO:0000256" key="2">
    <source>
        <dbReference type="ARBA" id="ARBA00022737"/>
    </source>
</evidence>
<evidence type="ECO:0000313" key="6">
    <source>
        <dbReference type="Proteomes" id="UP000499080"/>
    </source>
</evidence>
<comment type="caution">
    <text evidence="5">The sequence shown here is derived from an EMBL/GenBank/DDBJ whole genome shotgun (WGS) entry which is preliminary data.</text>
</comment>
<dbReference type="InterPro" id="IPR015943">
    <property type="entry name" value="WD40/YVTN_repeat-like_dom_sf"/>
</dbReference>
<dbReference type="InterPro" id="IPR001680">
    <property type="entry name" value="WD40_rpt"/>
</dbReference>
<evidence type="ECO:0000313" key="5">
    <source>
        <dbReference type="EMBL" id="GBN02744.1"/>
    </source>
</evidence>
<protein>
    <submittedName>
        <fullName evidence="5">Uncharacterized protein</fullName>
    </submittedName>
</protein>
<feature type="non-terminal residue" evidence="5">
    <location>
        <position position="1"/>
    </location>
</feature>
<feature type="compositionally biased region" description="Polar residues" evidence="4">
    <location>
        <begin position="238"/>
        <end position="254"/>
    </location>
</feature>
<feature type="region of interest" description="Disordered" evidence="4">
    <location>
        <begin position="1"/>
        <end position="33"/>
    </location>
</feature>
<feature type="region of interest" description="Disordered" evidence="4">
    <location>
        <begin position="199"/>
        <end position="264"/>
    </location>
</feature>
<keyword evidence="1 3" id="KW-0853">WD repeat</keyword>
<dbReference type="InterPro" id="IPR036322">
    <property type="entry name" value="WD40_repeat_dom_sf"/>
</dbReference>
<dbReference type="SUPFAM" id="SSF50978">
    <property type="entry name" value="WD40 repeat-like"/>
    <property type="match status" value="1"/>
</dbReference>
<dbReference type="Pfam" id="PF00400">
    <property type="entry name" value="WD40"/>
    <property type="match status" value="2"/>
</dbReference>
<feature type="compositionally biased region" description="Basic and acidic residues" evidence="4">
    <location>
        <begin position="20"/>
        <end position="33"/>
    </location>
</feature>
<dbReference type="PROSITE" id="PS50082">
    <property type="entry name" value="WD_REPEATS_2"/>
    <property type="match status" value="1"/>
</dbReference>
<evidence type="ECO:0000256" key="3">
    <source>
        <dbReference type="PROSITE-ProRule" id="PRU00221"/>
    </source>
</evidence>
<dbReference type="EMBL" id="BGPR01004729">
    <property type="protein sequence ID" value="GBN02744.1"/>
    <property type="molecule type" value="Genomic_DNA"/>
</dbReference>
<feature type="repeat" description="WD" evidence="3">
    <location>
        <begin position="289"/>
        <end position="328"/>
    </location>
</feature>